<dbReference type="SMART" id="SM00220">
    <property type="entry name" value="S_TKc"/>
    <property type="match status" value="1"/>
</dbReference>
<organism evidence="14">
    <name type="scientific">Cyberlindnera fabianii</name>
    <name type="common">Yeast</name>
    <name type="synonym">Hansenula fabianii</name>
    <dbReference type="NCBI Taxonomy" id="36022"/>
    <lineage>
        <taxon>Eukaryota</taxon>
        <taxon>Fungi</taxon>
        <taxon>Dikarya</taxon>
        <taxon>Ascomycota</taxon>
        <taxon>Saccharomycotina</taxon>
        <taxon>Saccharomycetes</taxon>
        <taxon>Phaffomycetales</taxon>
        <taxon>Phaffomycetaceae</taxon>
        <taxon>Cyberlindnera</taxon>
    </lineage>
</organism>
<dbReference type="PROSITE" id="PS00108">
    <property type="entry name" value="PROTEIN_KINASE_ST"/>
    <property type="match status" value="1"/>
</dbReference>
<evidence type="ECO:0000256" key="2">
    <source>
        <dbReference type="ARBA" id="ARBA00022527"/>
    </source>
</evidence>
<keyword evidence="2 10" id="KW-0723">Serine/threonine-protein kinase</keyword>
<dbReference type="VEuPathDB" id="FungiDB:BON22_0302"/>
<feature type="coiled-coil region" evidence="11">
    <location>
        <begin position="289"/>
        <end position="345"/>
    </location>
</feature>
<dbReference type="EC" id="2.7.11.1" evidence="1"/>
<dbReference type="GO" id="GO:0005524">
    <property type="term" value="F:ATP binding"/>
    <property type="evidence" value="ECO:0007669"/>
    <property type="project" value="UniProtKB-UniRule"/>
</dbReference>
<evidence type="ECO:0000256" key="12">
    <source>
        <dbReference type="SAM" id="MobiDB-lite"/>
    </source>
</evidence>
<dbReference type="PANTHER" id="PTHR44899:SF10">
    <property type="entry name" value="NIMA-RELATED KINASE 2"/>
    <property type="match status" value="1"/>
</dbReference>
<evidence type="ECO:0000256" key="9">
    <source>
        <dbReference type="PROSITE-ProRule" id="PRU10141"/>
    </source>
</evidence>
<dbReference type="PROSITE" id="PS00107">
    <property type="entry name" value="PROTEIN_KINASE_ATP"/>
    <property type="match status" value="1"/>
</dbReference>
<dbReference type="InterPro" id="IPR008271">
    <property type="entry name" value="Ser/Thr_kinase_AS"/>
</dbReference>
<evidence type="ECO:0000259" key="13">
    <source>
        <dbReference type="PROSITE" id="PS50011"/>
    </source>
</evidence>
<evidence type="ECO:0000256" key="6">
    <source>
        <dbReference type="ARBA" id="ARBA00022840"/>
    </source>
</evidence>
<protein>
    <recommendedName>
        <fullName evidence="1">non-specific serine/threonine protein kinase</fullName>
        <ecNumber evidence="1">2.7.11.1</ecNumber>
    </recommendedName>
</protein>
<dbReference type="OrthoDB" id="10250725at2759"/>
<feature type="compositionally biased region" description="Polar residues" evidence="12">
    <location>
        <begin position="365"/>
        <end position="395"/>
    </location>
</feature>
<dbReference type="SUPFAM" id="SSF56112">
    <property type="entry name" value="Protein kinase-like (PK-like)"/>
    <property type="match status" value="1"/>
</dbReference>
<dbReference type="PANTHER" id="PTHR44899">
    <property type="entry name" value="CAMK FAMILY PROTEIN KINASE"/>
    <property type="match status" value="1"/>
</dbReference>
<gene>
    <name evidence="14" type="ORF">CYFA0S_01e12310g</name>
</gene>
<dbReference type="Gene3D" id="3.30.200.20">
    <property type="entry name" value="Phosphorylase Kinase, domain 1"/>
    <property type="match status" value="1"/>
</dbReference>
<keyword evidence="5" id="KW-0418">Kinase</keyword>
<dbReference type="Gene3D" id="1.10.510.10">
    <property type="entry name" value="Transferase(Phosphotransferase) domain 1"/>
    <property type="match status" value="1"/>
</dbReference>
<dbReference type="CDD" id="cd08217">
    <property type="entry name" value="STKc_Nek2"/>
    <property type="match status" value="1"/>
</dbReference>
<dbReference type="InterPro" id="IPR051131">
    <property type="entry name" value="NEK_Ser/Thr_kinase_NIMA"/>
</dbReference>
<dbReference type="FunFam" id="3.30.200.20:FF:000525">
    <property type="entry name" value="Serine/threonine-protein kinase KIN3"/>
    <property type="match status" value="1"/>
</dbReference>
<dbReference type="EMBL" id="LK052886">
    <property type="protein sequence ID" value="CDR37567.1"/>
    <property type="molecule type" value="Genomic_DNA"/>
</dbReference>
<feature type="binding site" evidence="9">
    <location>
        <position position="36"/>
    </location>
    <ligand>
        <name>ATP</name>
        <dbReference type="ChEBI" id="CHEBI:30616"/>
    </ligand>
</feature>
<keyword evidence="3" id="KW-0808">Transferase</keyword>
<sequence length="483" mass="56189">MSSEEEYEILELIGRGSFGCVRKVRRIRDGKLLVRKEIQYGHMNQKERSQLVAECRILSELNHPNIVQYVHHAHIPERHMLFLYMEYCDGGDLSHIIKTYRNSNEYLPEGIIWNIFTQILMALYRCHYGVNSPLITNIYQDLEYPTITDQTRVIIHRDIKPDNIFLANGNFKLGDFGLAKSLNTEMEFASTCVGTPYYMSPEVLLDKPYSPLCDIWSLGCVIYELCALHPPFQAKTHLQLQQRIQEGRYPSIPGHYSNALRRVIDSCIQVDLQQRGSTFEILQDLHFKIQMKDLQLKNYEINLKKFEGELMSKEQELIKARSSLNEELNYQRALIEQEMEEIRINYQNEFQYVVEKEVKLRMKQIQQGQSPTRPKSSQQYYNSAASDVSMGTSPSPMKLMKGPRDRENESPGRAGLNRRPLQLINDDVASKKYTKPSANNAFSVPINKTLLTKNAKLFEKARLYDDQDGLPSPFLRRFNNDWV</sequence>
<dbReference type="AlphaFoldDB" id="A0A061AQE6"/>
<comment type="catalytic activity">
    <reaction evidence="8">
        <text>L-seryl-[protein] + ATP = O-phospho-L-seryl-[protein] + ADP + H(+)</text>
        <dbReference type="Rhea" id="RHEA:17989"/>
        <dbReference type="Rhea" id="RHEA-COMP:9863"/>
        <dbReference type="Rhea" id="RHEA-COMP:11604"/>
        <dbReference type="ChEBI" id="CHEBI:15378"/>
        <dbReference type="ChEBI" id="CHEBI:29999"/>
        <dbReference type="ChEBI" id="CHEBI:30616"/>
        <dbReference type="ChEBI" id="CHEBI:83421"/>
        <dbReference type="ChEBI" id="CHEBI:456216"/>
        <dbReference type="EC" id="2.7.11.1"/>
    </reaction>
</comment>
<dbReference type="GO" id="GO:0004674">
    <property type="term" value="F:protein serine/threonine kinase activity"/>
    <property type="evidence" value="ECO:0007669"/>
    <property type="project" value="UniProtKB-KW"/>
</dbReference>
<keyword evidence="4 9" id="KW-0547">Nucleotide-binding</keyword>
<accession>A0A061AQE6</accession>
<dbReference type="InterPro" id="IPR000719">
    <property type="entry name" value="Prot_kinase_dom"/>
</dbReference>
<proteinExistence type="inferred from homology"/>
<feature type="domain" description="Protein kinase" evidence="13">
    <location>
        <begin position="7"/>
        <end position="289"/>
    </location>
</feature>
<comment type="catalytic activity">
    <reaction evidence="7">
        <text>L-threonyl-[protein] + ATP = O-phospho-L-threonyl-[protein] + ADP + H(+)</text>
        <dbReference type="Rhea" id="RHEA:46608"/>
        <dbReference type="Rhea" id="RHEA-COMP:11060"/>
        <dbReference type="Rhea" id="RHEA-COMP:11605"/>
        <dbReference type="ChEBI" id="CHEBI:15378"/>
        <dbReference type="ChEBI" id="CHEBI:30013"/>
        <dbReference type="ChEBI" id="CHEBI:30616"/>
        <dbReference type="ChEBI" id="CHEBI:61977"/>
        <dbReference type="ChEBI" id="CHEBI:456216"/>
        <dbReference type="EC" id="2.7.11.1"/>
    </reaction>
</comment>
<evidence type="ECO:0000256" key="5">
    <source>
        <dbReference type="ARBA" id="ARBA00022777"/>
    </source>
</evidence>
<evidence type="ECO:0000256" key="4">
    <source>
        <dbReference type="ARBA" id="ARBA00022741"/>
    </source>
</evidence>
<dbReference type="InterPro" id="IPR011009">
    <property type="entry name" value="Kinase-like_dom_sf"/>
</dbReference>
<dbReference type="InterPro" id="IPR017441">
    <property type="entry name" value="Protein_kinase_ATP_BS"/>
</dbReference>
<keyword evidence="6 9" id="KW-0067">ATP-binding</keyword>
<keyword evidence="11" id="KW-0175">Coiled coil</keyword>
<evidence type="ECO:0000256" key="3">
    <source>
        <dbReference type="ARBA" id="ARBA00022679"/>
    </source>
</evidence>
<evidence type="ECO:0000313" key="14">
    <source>
        <dbReference type="EMBL" id="CDR37567.1"/>
    </source>
</evidence>
<feature type="region of interest" description="Disordered" evidence="12">
    <location>
        <begin position="365"/>
        <end position="420"/>
    </location>
</feature>
<evidence type="ECO:0000256" key="11">
    <source>
        <dbReference type="SAM" id="Coils"/>
    </source>
</evidence>
<dbReference type="PhylomeDB" id="A0A061AQE6"/>
<evidence type="ECO:0000256" key="8">
    <source>
        <dbReference type="ARBA" id="ARBA00048679"/>
    </source>
</evidence>
<evidence type="ECO:0000256" key="1">
    <source>
        <dbReference type="ARBA" id="ARBA00012513"/>
    </source>
</evidence>
<name>A0A061AQE6_CYBFA</name>
<dbReference type="PROSITE" id="PS50011">
    <property type="entry name" value="PROTEIN_KINASE_DOM"/>
    <property type="match status" value="1"/>
</dbReference>
<evidence type="ECO:0000256" key="7">
    <source>
        <dbReference type="ARBA" id="ARBA00047899"/>
    </source>
</evidence>
<reference evidence="14" key="1">
    <citation type="journal article" date="2014" name="Genome Announc.">
        <title>Genome sequence of the yeast Cyberlindnera fabianii (Hansenula fabianii).</title>
        <authorList>
            <person name="Freel K.C."/>
            <person name="Sarilar V."/>
            <person name="Neuveglise C."/>
            <person name="Devillers H."/>
            <person name="Friedrich A."/>
            <person name="Schacherer J."/>
        </authorList>
    </citation>
    <scope>NUCLEOTIDE SEQUENCE</scope>
    <source>
        <strain evidence="14">YJS4271</strain>
    </source>
</reference>
<comment type="similarity">
    <text evidence="10">Belongs to the protein kinase superfamily.</text>
</comment>
<dbReference type="Pfam" id="PF00069">
    <property type="entry name" value="Pkinase"/>
    <property type="match status" value="1"/>
</dbReference>
<evidence type="ECO:0000256" key="10">
    <source>
        <dbReference type="RuleBase" id="RU000304"/>
    </source>
</evidence>